<reference evidence="2" key="1">
    <citation type="journal article" date="2023" name="Microorganisms">
        <title>Genomic Characterization of Arcobacter butzleri Strains Isolated from Various Sources in Lithuania.</title>
        <authorList>
            <person name="Uljanovas D."/>
            <person name="Golz G."/>
            <person name="Fleischmann S."/>
            <person name="Kudirkiene E."/>
            <person name="Kasetiene N."/>
            <person name="Grineviciene A."/>
            <person name="Tamuleviciene E."/>
            <person name="Aksomaitiene J."/>
            <person name="Alter T."/>
            <person name="Malakauskas M."/>
        </authorList>
    </citation>
    <scope>NUCLEOTIDE SEQUENCE</scope>
    <source>
        <strain evidence="2">W48</strain>
    </source>
</reference>
<name>A0AAW7Q5R2_9BACT</name>
<dbReference type="Pfam" id="PF14335">
    <property type="entry name" value="DUF4391"/>
    <property type="match status" value="1"/>
</dbReference>
<organism evidence="2 3">
    <name type="scientific">Aliarcobacter butzleri</name>
    <dbReference type="NCBI Taxonomy" id="28197"/>
    <lineage>
        <taxon>Bacteria</taxon>
        <taxon>Pseudomonadati</taxon>
        <taxon>Campylobacterota</taxon>
        <taxon>Epsilonproteobacteria</taxon>
        <taxon>Campylobacterales</taxon>
        <taxon>Arcobacteraceae</taxon>
        <taxon>Aliarcobacter</taxon>
    </lineage>
</organism>
<accession>A0AAW7Q5R2</accession>
<evidence type="ECO:0000313" key="2">
    <source>
        <dbReference type="EMBL" id="MDN5114818.1"/>
    </source>
</evidence>
<dbReference type="AlphaFoldDB" id="A0AAW7Q5R2"/>
<sequence>MNNFNVPKNAENYKKIPKNKLIQKTKYGVDGNKLFSTISSIAITHWLSETTINISKTKNISEILILQLDLKEFEIPKDAVKIIQDSFSISSPILFVFRYEENFCYGIFLLDEKKYFFSKWNEEKEFNFINTNLEKVHQNIVKQFLTNLDIKVSENINYKDSLELDNKIANLNKQINMLKSKIFKEKQFNKKTELNKELKKLNQQLEILKG</sequence>
<evidence type="ECO:0000256" key="1">
    <source>
        <dbReference type="SAM" id="Coils"/>
    </source>
</evidence>
<evidence type="ECO:0000313" key="3">
    <source>
        <dbReference type="Proteomes" id="UP001170713"/>
    </source>
</evidence>
<reference evidence="2" key="2">
    <citation type="submission" date="2023-01" db="EMBL/GenBank/DDBJ databases">
        <authorList>
            <person name="Uljanovas D."/>
        </authorList>
    </citation>
    <scope>NUCLEOTIDE SEQUENCE</scope>
    <source>
        <strain evidence="2">W48</strain>
    </source>
</reference>
<dbReference type="Proteomes" id="UP001170713">
    <property type="component" value="Unassembled WGS sequence"/>
</dbReference>
<feature type="coiled-coil region" evidence="1">
    <location>
        <begin position="161"/>
        <end position="204"/>
    </location>
</feature>
<comment type="caution">
    <text evidence="2">The sequence shown here is derived from an EMBL/GenBank/DDBJ whole genome shotgun (WGS) entry which is preliminary data.</text>
</comment>
<keyword evidence="1" id="KW-0175">Coiled coil</keyword>
<protein>
    <submittedName>
        <fullName evidence="2">DUF4391 domain-containing protein</fullName>
    </submittedName>
</protein>
<dbReference type="RefSeq" id="WP_301343196.1">
    <property type="nucleotide sequence ID" value="NZ_JAQJJC010000014.1"/>
</dbReference>
<proteinExistence type="predicted"/>
<dbReference type="EMBL" id="JAQJJC010000014">
    <property type="protein sequence ID" value="MDN5114818.1"/>
    <property type="molecule type" value="Genomic_DNA"/>
</dbReference>
<gene>
    <name evidence="2" type="ORF">PJV88_09280</name>
</gene>
<dbReference type="InterPro" id="IPR025503">
    <property type="entry name" value="DUF4391"/>
</dbReference>